<dbReference type="Proteomes" id="UP000614287">
    <property type="component" value="Unassembled WGS sequence"/>
</dbReference>
<sequence length="103" mass="11140">MNSNILPTYIKQDGTDVLLALHVQPGAKQTSWAGLYGDRVKVRLSEPPLDGKANAALCQWLAAQFGCALRDVLVEKGLTNRVKLVRVRGVLAAEVALFLGARI</sequence>
<dbReference type="Gene3D" id="3.30.1200.10">
    <property type="entry name" value="YggU-like"/>
    <property type="match status" value="1"/>
</dbReference>
<dbReference type="HAMAP" id="MF_00634">
    <property type="entry name" value="UPF0235"/>
    <property type="match status" value="1"/>
</dbReference>
<organism evidence="3 4">
    <name type="scientific">Formosimonas limnophila</name>
    <dbReference type="NCBI Taxonomy" id="1384487"/>
    <lineage>
        <taxon>Bacteria</taxon>
        <taxon>Pseudomonadati</taxon>
        <taxon>Pseudomonadota</taxon>
        <taxon>Betaproteobacteria</taxon>
        <taxon>Burkholderiales</taxon>
        <taxon>Burkholderiaceae</taxon>
        <taxon>Formosimonas</taxon>
    </lineage>
</organism>
<comment type="similarity">
    <text evidence="1 2">Belongs to the UPF0235 family.</text>
</comment>
<reference evidence="3" key="2">
    <citation type="submission" date="2020-09" db="EMBL/GenBank/DDBJ databases">
        <authorList>
            <person name="Sun Q."/>
            <person name="Kim S."/>
        </authorList>
    </citation>
    <scope>NUCLEOTIDE SEQUENCE</scope>
    <source>
        <strain evidence="3">KCTC 32501</strain>
    </source>
</reference>
<evidence type="ECO:0000256" key="1">
    <source>
        <dbReference type="ARBA" id="ARBA00010364"/>
    </source>
</evidence>
<dbReference type="NCBIfam" id="TIGR00251">
    <property type="entry name" value="DUF167 family protein"/>
    <property type="match status" value="1"/>
</dbReference>
<dbReference type="PANTHER" id="PTHR13420">
    <property type="entry name" value="UPF0235 PROTEIN C15ORF40"/>
    <property type="match status" value="1"/>
</dbReference>
<evidence type="ECO:0000256" key="2">
    <source>
        <dbReference type="HAMAP-Rule" id="MF_00634"/>
    </source>
</evidence>
<dbReference type="RefSeq" id="WP_229809724.1">
    <property type="nucleotide sequence ID" value="NZ_BMZG01000004.1"/>
</dbReference>
<dbReference type="InterPro" id="IPR036591">
    <property type="entry name" value="YggU-like_sf"/>
</dbReference>
<dbReference type="GO" id="GO:0005737">
    <property type="term" value="C:cytoplasm"/>
    <property type="evidence" value="ECO:0007669"/>
    <property type="project" value="TreeGrafter"/>
</dbReference>
<evidence type="ECO:0000313" key="4">
    <source>
        <dbReference type="Proteomes" id="UP000614287"/>
    </source>
</evidence>
<proteinExistence type="inferred from homology"/>
<dbReference type="EMBL" id="BMZG01000004">
    <property type="protein sequence ID" value="GHA70566.1"/>
    <property type="molecule type" value="Genomic_DNA"/>
</dbReference>
<dbReference type="SMART" id="SM01152">
    <property type="entry name" value="DUF167"/>
    <property type="match status" value="1"/>
</dbReference>
<dbReference type="SUPFAM" id="SSF69786">
    <property type="entry name" value="YggU-like"/>
    <property type="match status" value="1"/>
</dbReference>
<dbReference type="PANTHER" id="PTHR13420:SF7">
    <property type="entry name" value="UPF0235 PROTEIN C15ORF40"/>
    <property type="match status" value="1"/>
</dbReference>
<keyword evidence="4" id="KW-1185">Reference proteome</keyword>
<protein>
    <recommendedName>
        <fullName evidence="2">UPF0235 protein GCM10009007_09200</fullName>
    </recommendedName>
</protein>
<evidence type="ECO:0000313" key="3">
    <source>
        <dbReference type="EMBL" id="GHA70566.1"/>
    </source>
</evidence>
<dbReference type="AlphaFoldDB" id="A0A8J3CKH0"/>
<comment type="caution">
    <text evidence="3">The sequence shown here is derived from an EMBL/GenBank/DDBJ whole genome shotgun (WGS) entry which is preliminary data.</text>
</comment>
<name>A0A8J3CKH0_9BURK</name>
<dbReference type="Pfam" id="PF02594">
    <property type="entry name" value="DUF167"/>
    <property type="match status" value="1"/>
</dbReference>
<accession>A0A8J3CKH0</accession>
<gene>
    <name evidence="3" type="ORF">GCM10009007_09200</name>
</gene>
<reference evidence="3" key="1">
    <citation type="journal article" date="2014" name="Int. J. Syst. Evol. Microbiol.">
        <title>Complete genome sequence of Corynebacterium casei LMG S-19264T (=DSM 44701T), isolated from a smear-ripened cheese.</title>
        <authorList>
            <consortium name="US DOE Joint Genome Institute (JGI-PGF)"/>
            <person name="Walter F."/>
            <person name="Albersmeier A."/>
            <person name="Kalinowski J."/>
            <person name="Ruckert C."/>
        </authorList>
    </citation>
    <scope>NUCLEOTIDE SEQUENCE</scope>
    <source>
        <strain evidence="3">KCTC 32501</strain>
    </source>
</reference>
<dbReference type="InterPro" id="IPR003746">
    <property type="entry name" value="DUF167"/>
</dbReference>